<dbReference type="AlphaFoldDB" id="A0A4V1ZAA4"/>
<proteinExistence type="predicted"/>
<organism evidence="2 3">
    <name type="scientific">Hymenobacter persicinus</name>
    <dbReference type="NCBI Taxonomy" id="2025506"/>
    <lineage>
        <taxon>Bacteria</taxon>
        <taxon>Pseudomonadati</taxon>
        <taxon>Bacteroidota</taxon>
        <taxon>Cytophagia</taxon>
        <taxon>Cytophagales</taxon>
        <taxon>Hymenobacteraceae</taxon>
        <taxon>Hymenobacter</taxon>
    </lineage>
</organism>
<dbReference type="RefSeq" id="WP_129922848.1">
    <property type="nucleotide sequence ID" value="NZ_SEWE01000058.1"/>
</dbReference>
<keyword evidence="1" id="KW-0812">Transmembrane</keyword>
<reference evidence="2 3" key="1">
    <citation type="submission" date="2019-02" db="EMBL/GenBank/DDBJ databases">
        <title>Bacterial novel species isolated from soil.</title>
        <authorList>
            <person name="Jung H.-Y."/>
        </authorList>
    </citation>
    <scope>NUCLEOTIDE SEQUENCE [LARGE SCALE GENOMIC DNA]</scope>
    <source>
        <strain evidence="2 3">1-3-3-3</strain>
    </source>
</reference>
<feature type="transmembrane region" description="Helical" evidence="1">
    <location>
        <begin position="9"/>
        <end position="27"/>
    </location>
</feature>
<dbReference type="Proteomes" id="UP000294155">
    <property type="component" value="Unassembled WGS sequence"/>
</dbReference>
<keyword evidence="1" id="KW-1133">Transmembrane helix</keyword>
<protein>
    <submittedName>
        <fullName evidence="2">Uncharacterized protein</fullName>
    </submittedName>
</protein>
<name>A0A4V1ZAA4_9BACT</name>
<evidence type="ECO:0000313" key="3">
    <source>
        <dbReference type="Proteomes" id="UP000294155"/>
    </source>
</evidence>
<sequence>MNSTNKKQLFAVIVLAALNFLVSHFTMGNGRTLEGQVVEAHSAEMRQAAITTLFFGIQLISFVLGALLAAVPYKSKAYTEKWITVSLAIAVVIQAIILVMGIAKLLM</sequence>
<feature type="transmembrane region" description="Helical" evidence="1">
    <location>
        <begin position="47"/>
        <end position="70"/>
    </location>
</feature>
<keyword evidence="3" id="KW-1185">Reference proteome</keyword>
<feature type="transmembrane region" description="Helical" evidence="1">
    <location>
        <begin position="82"/>
        <end position="103"/>
    </location>
</feature>
<keyword evidence="1" id="KW-0472">Membrane</keyword>
<evidence type="ECO:0000256" key="1">
    <source>
        <dbReference type="SAM" id="Phobius"/>
    </source>
</evidence>
<gene>
    <name evidence="2" type="ORF">EWM57_18775</name>
</gene>
<evidence type="ECO:0000313" key="2">
    <source>
        <dbReference type="EMBL" id="RYU76383.1"/>
    </source>
</evidence>
<comment type="caution">
    <text evidence="2">The sequence shown here is derived from an EMBL/GenBank/DDBJ whole genome shotgun (WGS) entry which is preliminary data.</text>
</comment>
<dbReference type="EMBL" id="SEWE01000058">
    <property type="protein sequence ID" value="RYU76383.1"/>
    <property type="molecule type" value="Genomic_DNA"/>
</dbReference>
<dbReference type="OrthoDB" id="888851at2"/>
<accession>A0A4V1ZAA4</accession>